<feature type="region of interest" description="Disordered" evidence="1">
    <location>
        <begin position="478"/>
        <end position="510"/>
    </location>
</feature>
<feature type="compositionally biased region" description="Polar residues" evidence="1">
    <location>
        <begin position="583"/>
        <end position="597"/>
    </location>
</feature>
<dbReference type="AlphaFoldDB" id="A0AAD5SMK5"/>
<dbReference type="Gene3D" id="2.30.29.30">
    <property type="entry name" value="Pleckstrin-homology domain (PH domain)/Phosphotyrosine-binding domain (PTB)"/>
    <property type="match status" value="1"/>
</dbReference>
<feature type="region of interest" description="Disordered" evidence="1">
    <location>
        <begin position="110"/>
        <end position="131"/>
    </location>
</feature>
<accession>A0AAD5SMK5</accession>
<feature type="region of interest" description="Disordered" evidence="1">
    <location>
        <begin position="583"/>
        <end position="617"/>
    </location>
</feature>
<evidence type="ECO:0000313" key="4">
    <source>
        <dbReference type="Proteomes" id="UP001211907"/>
    </source>
</evidence>
<dbReference type="GO" id="GO:0000935">
    <property type="term" value="C:division septum"/>
    <property type="evidence" value="ECO:0007669"/>
    <property type="project" value="TreeGrafter"/>
</dbReference>
<proteinExistence type="predicted"/>
<feature type="compositionally biased region" description="Gly residues" evidence="1">
    <location>
        <begin position="451"/>
        <end position="463"/>
    </location>
</feature>
<evidence type="ECO:0000256" key="1">
    <source>
        <dbReference type="SAM" id="MobiDB-lite"/>
    </source>
</evidence>
<gene>
    <name evidence="3" type="ORF">HK100_008767</name>
</gene>
<dbReference type="GO" id="GO:0031106">
    <property type="term" value="P:septin ring organization"/>
    <property type="evidence" value="ECO:0007669"/>
    <property type="project" value="TreeGrafter"/>
</dbReference>
<reference evidence="3" key="1">
    <citation type="submission" date="2020-05" db="EMBL/GenBank/DDBJ databases">
        <title>Phylogenomic resolution of chytrid fungi.</title>
        <authorList>
            <person name="Stajich J.E."/>
            <person name="Amses K."/>
            <person name="Simmons R."/>
            <person name="Seto K."/>
            <person name="Myers J."/>
            <person name="Bonds A."/>
            <person name="Quandt C.A."/>
            <person name="Barry K."/>
            <person name="Liu P."/>
            <person name="Grigoriev I."/>
            <person name="Longcore J.E."/>
            <person name="James T.Y."/>
        </authorList>
    </citation>
    <scope>NUCLEOTIDE SEQUENCE</scope>
    <source>
        <strain evidence="3">JEL0513</strain>
    </source>
</reference>
<comment type="caution">
    <text evidence="3">The sequence shown here is derived from an EMBL/GenBank/DDBJ whole genome shotgun (WGS) entry which is preliminary data.</text>
</comment>
<keyword evidence="4" id="KW-1185">Reference proteome</keyword>
<dbReference type="InterPro" id="IPR053026">
    <property type="entry name" value="CDC42_GEF"/>
</dbReference>
<dbReference type="GO" id="GO:0043332">
    <property type="term" value="C:mating projection tip"/>
    <property type="evidence" value="ECO:0007669"/>
    <property type="project" value="TreeGrafter"/>
</dbReference>
<evidence type="ECO:0000313" key="3">
    <source>
        <dbReference type="EMBL" id="KAJ3086236.1"/>
    </source>
</evidence>
<feature type="compositionally biased region" description="Gly residues" evidence="1">
    <location>
        <begin position="326"/>
        <end position="335"/>
    </location>
</feature>
<dbReference type="GO" id="GO:0005737">
    <property type="term" value="C:cytoplasm"/>
    <property type="evidence" value="ECO:0007669"/>
    <property type="project" value="TreeGrafter"/>
</dbReference>
<dbReference type="GO" id="GO:0005634">
    <property type="term" value="C:nucleus"/>
    <property type="evidence" value="ECO:0007669"/>
    <property type="project" value="TreeGrafter"/>
</dbReference>
<protein>
    <recommendedName>
        <fullName evidence="2">DH domain-containing protein</fullName>
    </recommendedName>
</protein>
<dbReference type="CDD" id="cd13246">
    <property type="entry name" value="PH_Scd1"/>
    <property type="match status" value="1"/>
</dbReference>
<feature type="compositionally biased region" description="Polar residues" evidence="1">
    <location>
        <begin position="402"/>
        <end position="412"/>
    </location>
</feature>
<dbReference type="Proteomes" id="UP001211907">
    <property type="component" value="Unassembled WGS sequence"/>
</dbReference>
<feature type="compositionally biased region" description="Low complexity" evidence="1">
    <location>
        <begin position="598"/>
        <end position="617"/>
    </location>
</feature>
<organism evidence="3 4">
    <name type="scientific">Physocladia obscura</name>
    <dbReference type="NCBI Taxonomy" id="109957"/>
    <lineage>
        <taxon>Eukaryota</taxon>
        <taxon>Fungi</taxon>
        <taxon>Fungi incertae sedis</taxon>
        <taxon>Chytridiomycota</taxon>
        <taxon>Chytridiomycota incertae sedis</taxon>
        <taxon>Chytridiomycetes</taxon>
        <taxon>Chytridiales</taxon>
        <taxon>Chytriomycetaceae</taxon>
        <taxon>Physocladia</taxon>
    </lineage>
</organism>
<dbReference type="Gene3D" id="1.20.900.10">
    <property type="entry name" value="Dbl homology (DH) domain"/>
    <property type="match status" value="1"/>
</dbReference>
<dbReference type="PROSITE" id="PS50010">
    <property type="entry name" value="DH_2"/>
    <property type="match status" value="1"/>
</dbReference>
<feature type="compositionally biased region" description="Polar residues" evidence="1">
    <location>
        <begin position="478"/>
        <end position="496"/>
    </location>
</feature>
<dbReference type="InterPro" id="IPR033511">
    <property type="entry name" value="Cdc24/Scd1_PH_dom"/>
</dbReference>
<dbReference type="GO" id="GO:0030010">
    <property type="term" value="P:establishment of cell polarity"/>
    <property type="evidence" value="ECO:0007669"/>
    <property type="project" value="TreeGrafter"/>
</dbReference>
<feature type="compositionally biased region" description="Low complexity" evidence="1">
    <location>
        <begin position="110"/>
        <end position="120"/>
    </location>
</feature>
<feature type="region of interest" description="Disordered" evidence="1">
    <location>
        <begin position="326"/>
        <end position="413"/>
    </location>
</feature>
<dbReference type="InterPro" id="IPR011993">
    <property type="entry name" value="PH-like_dom_sf"/>
</dbReference>
<evidence type="ECO:0000259" key="2">
    <source>
        <dbReference type="PROSITE" id="PS50010"/>
    </source>
</evidence>
<feature type="compositionally biased region" description="Acidic residues" evidence="1">
    <location>
        <begin position="435"/>
        <end position="448"/>
    </location>
</feature>
<name>A0AAD5SMK5_9FUNG</name>
<dbReference type="PANTHER" id="PTHR47339">
    <property type="entry name" value="CELL DIVISION CONTROL PROTEIN 24"/>
    <property type="match status" value="1"/>
</dbReference>
<dbReference type="InterPro" id="IPR001849">
    <property type="entry name" value="PH_domain"/>
</dbReference>
<dbReference type="InterPro" id="IPR035899">
    <property type="entry name" value="DBL_dom_sf"/>
</dbReference>
<dbReference type="SUPFAM" id="SSF48065">
    <property type="entry name" value="DBL homology domain (DH-domain)"/>
    <property type="match status" value="1"/>
</dbReference>
<dbReference type="InterPro" id="IPR000219">
    <property type="entry name" value="DH_dom"/>
</dbReference>
<dbReference type="SMART" id="SM00233">
    <property type="entry name" value="PH"/>
    <property type="match status" value="1"/>
</dbReference>
<feature type="region of interest" description="Disordered" evidence="1">
    <location>
        <begin position="429"/>
        <end position="463"/>
    </location>
</feature>
<sequence>MKYPLLLQQLIKLTEPETYPYVDELKEGFDAIKRVTEKLNEMRRKDENDRIKLELSEKMDDWKGFYIEKFGELLLTDVFAIASNDNDKEYHLFLFEEILLCCKKETRFGNNGNQTGGRSNRNNRRPSDANSQPEYKYILRGNIYMHSIDRVEDLSDPSVGNFKIQVFWREMSLEMLSFTLKGRNAEQVALWIDRLQKQVAVHHEMIMTQISPTILGRKNSGPGYNMGMYGGVPAYGGGGGAYSPGLPSPSIYGNPGGGYQYGTGSVFSGNIGSGPRSISGYNNGGVNSGGASANGYGISPVSPSSASFLVRQNSFDTNPYPGAYYGGDGAYGGSPGPRTSQDRQRGAYGVGPYVPPTPTTIDIRGRAVSNGSSGGGFMMGPDGRAIPPSRMDSMGSVGQRGASLSTKRANSMKSRDALNALASMATSGLPIAGFSDDEDDDEDGDDPSGNEAGGGAVGNIGGGGSSESVGSLALFSGGLQQQQQRRVPSGSSTGSGVINDGGGGRVNAGANFTAPVRTVSKPSMFDNNSASAGTGVLARSGSLDIIANNNGYQFPAINGPGTNTQLPPVATTVAGSGPHVVTRHSSFPENIRSPTIRSPTAGFGAPPSPTTATAATAAPTTSIVPTTTAGSSFIKIRAHCNGEILIIAMPIRGATLQELRSRVERKVNLMPQKPVLSEPIKMLVKEELETENGSKEWTVTGVLESDDDVVRSFANTGGLLNLFLS</sequence>
<dbReference type="PANTHER" id="PTHR47339:SF1">
    <property type="entry name" value="CELL DIVISION CONTROL PROTEIN 24"/>
    <property type="match status" value="1"/>
</dbReference>
<feature type="domain" description="DH" evidence="2">
    <location>
        <begin position="1"/>
        <end position="42"/>
    </location>
</feature>
<dbReference type="GO" id="GO:0005085">
    <property type="term" value="F:guanyl-nucleotide exchange factor activity"/>
    <property type="evidence" value="ECO:0007669"/>
    <property type="project" value="InterPro"/>
</dbReference>
<dbReference type="SUPFAM" id="SSF50729">
    <property type="entry name" value="PH domain-like"/>
    <property type="match status" value="1"/>
</dbReference>
<dbReference type="EMBL" id="JADGJH010004328">
    <property type="protein sequence ID" value="KAJ3086236.1"/>
    <property type="molecule type" value="Genomic_DNA"/>
</dbReference>
<dbReference type="Pfam" id="PF15411">
    <property type="entry name" value="PH_10"/>
    <property type="match status" value="1"/>
</dbReference>